<dbReference type="PANTHER" id="PTHR12774:SF2">
    <property type="entry name" value="PEROXISOMAL BIOGENESIS FACTOR 19"/>
    <property type="match status" value="1"/>
</dbReference>
<proteinExistence type="predicted"/>
<dbReference type="Gramene" id="TraesJAG1B03G00267690.1">
    <property type="protein sequence ID" value="TraesJAG1B03G00267690.1"/>
    <property type="gene ID" value="TraesJAG1B03G00267690"/>
</dbReference>
<dbReference type="Gramene" id="TraesCLE_scaffold_040819_01G000100.1">
    <property type="protein sequence ID" value="TraesCLE_scaffold_040819_01G000100.1"/>
    <property type="gene ID" value="TraesCLE_scaffold_040819_01G000100"/>
</dbReference>
<dbReference type="GO" id="GO:0045046">
    <property type="term" value="P:protein import into peroxisome membrane"/>
    <property type="evidence" value="ECO:0000318"/>
    <property type="project" value="GO_Central"/>
</dbReference>
<dbReference type="RefSeq" id="XP_044395333.1">
    <property type="nucleotide sequence ID" value="XM_044539398.1"/>
</dbReference>
<dbReference type="GO" id="GO:0017148">
    <property type="term" value="P:negative regulation of translation"/>
    <property type="evidence" value="ECO:0007669"/>
    <property type="project" value="InterPro"/>
</dbReference>
<dbReference type="GO" id="GO:0030598">
    <property type="term" value="F:rRNA N-glycosylase activity"/>
    <property type="evidence" value="ECO:0007669"/>
    <property type="project" value="InterPro"/>
</dbReference>
<dbReference type="GeneID" id="123119545"/>
<dbReference type="RefSeq" id="XP_044395324.1">
    <property type="nucleotide sequence ID" value="XM_044539389.1"/>
</dbReference>
<accession>A0A3B5YV24</accession>
<dbReference type="SUPFAM" id="SSF56371">
    <property type="entry name" value="Ribosome inactivating proteins (RIP)"/>
    <property type="match status" value="1"/>
</dbReference>
<dbReference type="Gramene" id="TraesWEE_scaffold_082094_01G000100.1">
    <property type="protein sequence ID" value="TraesWEE_scaffold_082094_01G000100.1"/>
    <property type="gene ID" value="TraesWEE_scaffold_082094_01G000100"/>
</dbReference>
<dbReference type="STRING" id="4565.A0A3B5YV24"/>
<evidence type="ECO:0000313" key="2">
    <source>
        <dbReference type="EnsemblPlants" id="TraesCS1B02G160000.1"/>
    </source>
</evidence>
<dbReference type="Gramene" id="TraesLDM1B03G00267320.1">
    <property type="protein sequence ID" value="TraesLDM1B03G00267320.1"/>
    <property type="gene ID" value="TraesLDM1B03G00267320"/>
</dbReference>
<feature type="region of interest" description="Disordered" evidence="1">
    <location>
        <begin position="422"/>
        <end position="444"/>
    </location>
</feature>
<reference evidence="2" key="1">
    <citation type="submission" date="2018-08" db="EMBL/GenBank/DDBJ databases">
        <authorList>
            <person name="Rossello M."/>
        </authorList>
    </citation>
    <scope>NUCLEOTIDE SEQUENCE [LARGE SCALE GENOMIC DNA]</scope>
    <source>
        <strain evidence="2">cv. Chinese Spring</strain>
    </source>
</reference>
<feature type="region of interest" description="Disordered" evidence="1">
    <location>
        <begin position="482"/>
        <end position="501"/>
    </location>
</feature>
<dbReference type="InterPro" id="IPR006708">
    <property type="entry name" value="Pex19"/>
</dbReference>
<dbReference type="GO" id="GO:0005778">
    <property type="term" value="C:peroxisomal membrane"/>
    <property type="evidence" value="ECO:0000318"/>
    <property type="project" value="GO_Central"/>
</dbReference>
<dbReference type="Proteomes" id="UP000019116">
    <property type="component" value="Chromosome 1B"/>
</dbReference>
<dbReference type="GO" id="GO:0033328">
    <property type="term" value="F:peroxisome membrane targeting sequence binding"/>
    <property type="evidence" value="ECO:0000318"/>
    <property type="project" value="GO_Central"/>
</dbReference>
<gene>
    <name evidence="2" type="primary">LOC123119545</name>
</gene>
<dbReference type="Pfam" id="PF04614">
    <property type="entry name" value="Pex19"/>
    <property type="match status" value="1"/>
</dbReference>
<dbReference type="InterPro" id="IPR038322">
    <property type="entry name" value="Pex19_C_sf"/>
</dbReference>
<dbReference type="Gramene" id="TraesROB_scaffold_090469_01G000100.1">
    <property type="protein sequence ID" value="TraesROB_scaffold_090469_01G000100.1"/>
    <property type="gene ID" value="TraesROB_scaffold_090469_01G000100"/>
</dbReference>
<sequence>MRLKRGYCACSKESHLIFLFSRLQIHQPVPSLIKTYLATHQRFRDLSSMNMKGSSFGRKGVPVTSPYDAAHTYHIVQFQEYEGGPMFQYPVRECDGYVGGWRVLMHPEDAETEPWFEFALFHLPRRLFVNVVPTNYPFAYNSIKSIKLSIKILPEVSKFLLKTRNWYVDQSTNTRKRKAPTVTPEGIVYLNTMIFLCGEGRRYWLCLKFACQGLESIIPISPDNDIENMVKSWGDVCEHILSLYLVELEEGMGLITNLHELARHGFRRFLAEDSLMTLQRKCNGMLWCTGPDKEIKSEYLCNGNMLLLKHHKDLVQKILMRQMGFKGAFKDTPKFVQIEHGAWRKGEFIIKEEDITQYLKLLEERRPWVKTDLDADAHTGQSSSQMDGGQSSCKSLDMETNLILKVLKEQLPWPQTNLEADAHTAQSSCQMDAGQSSCQSEDMETNLDAEHSVKNDKVQIYLDSKLATQMMLDDLNELSMDNSKLLPLPGPQPAQEPSSSTAAEGHLLYEKVVEITKVQIKSFHEGCLGQRLVRQLLKDFMWLLGPEVYSSATAGVFLDKTMLQEAISNLLNGEGMQDIVKIVIPKTFPKEILNVLMAECAGKYPEWLLTHKENLGEEKYKQCESQMELIMNLDVVYEETPENFSKILEVMYRIGRCGFPPSDIISGISPNLVEQLFTGMLELLQSMDQL</sequence>
<name>A0A3B5YV24_WHEAT</name>
<dbReference type="AlphaFoldDB" id="A0A3B5YV24"/>
<dbReference type="Gramene" id="TraesRN1B0100469200.1">
    <property type="protein sequence ID" value="TraesRN1B0100469200.1"/>
    <property type="gene ID" value="TraesRN1B0100469200"/>
</dbReference>
<dbReference type="Gramene" id="TraesSYM1B03G00273860.1">
    <property type="protein sequence ID" value="TraesSYM1B03G00273860.1"/>
    <property type="gene ID" value="TraesSYM1B03G00273860"/>
</dbReference>
<dbReference type="PANTHER" id="PTHR12774">
    <property type="entry name" value="PEROXISOMAL BIOGENESIS FACTOR 19"/>
    <property type="match status" value="1"/>
</dbReference>
<protein>
    <submittedName>
        <fullName evidence="2">Uncharacterized protein</fullName>
    </submittedName>
</protein>
<dbReference type="Gramene" id="TraesCS1B03G0463400.1">
    <property type="protein sequence ID" value="TraesCS1B03G0463400.1.CDS"/>
    <property type="gene ID" value="TraesCS1B03G0463400"/>
</dbReference>
<dbReference type="EnsemblPlants" id="TraesCS1B02G160000.1">
    <property type="protein sequence ID" value="TraesCS1B02G160000.1"/>
    <property type="gene ID" value="TraesCS1B02G160000"/>
</dbReference>
<evidence type="ECO:0000256" key="1">
    <source>
        <dbReference type="SAM" id="MobiDB-lite"/>
    </source>
</evidence>
<evidence type="ECO:0000313" key="3">
    <source>
        <dbReference type="Proteomes" id="UP000019116"/>
    </source>
</evidence>
<feature type="compositionally biased region" description="Polar residues" evidence="1">
    <location>
        <begin position="422"/>
        <end position="440"/>
    </location>
</feature>
<dbReference type="Gramene" id="TraesCS1B02G160000.1">
    <property type="protein sequence ID" value="TraesCS1B02G160000.1"/>
    <property type="gene ID" value="TraesCS1B02G160000"/>
</dbReference>
<keyword evidence="3" id="KW-1185">Reference proteome</keyword>
<dbReference type="InterPro" id="IPR036041">
    <property type="entry name" value="Ribosome-inact_prot_sf"/>
</dbReference>
<reference evidence="2" key="2">
    <citation type="submission" date="2018-10" db="UniProtKB">
        <authorList>
            <consortium name="EnsemblPlants"/>
        </authorList>
    </citation>
    <scope>IDENTIFICATION</scope>
</reference>
<dbReference type="Gene3D" id="1.20.120.900">
    <property type="entry name" value="Pex19, mPTS binding domain"/>
    <property type="match status" value="1"/>
</dbReference>
<organism evidence="2">
    <name type="scientific">Triticum aestivum</name>
    <name type="common">Wheat</name>
    <dbReference type="NCBI Taxonomy" id="4565"/>
    <lineage>
        <taxon>Eukaryota</taxon>
        <taxon>Viridiplantae</taxon>
        <taxon>Streptophyta</taxon>
        <taxon>Embryophyta</taxon>
        <taxon>Tracheophyta</taxon>
        <taxon>Spermatophyta</taxon>
        <taxon>Magnoliopsida</taxon>
        <taxon>Liliopsida</taxon>
        <taxon>Poales</taxon>
        <taxon>Poaceae</taxon>
        <taxon>BOP clade</taxon>
        <taxon>Pooideae</taxon>
        <taxon>Triticodae</taxon>
        <taxon>Triticeae</taxon>
        <taxon>Triticinae</taxon>
        <taxon>Triticum</taxon>
    </lineage>
</organism>